<accession>A0A6P1MLR7</accession>
<protein>
    <recommendedName>
        <fullName evidence="3">Flagellar biosynthesis anti-sigma factor FlgM</fullName>
    </recommendedName>
</protein>
<name>A0A6P1MLR7_9FIRM</name>
<dbReference type="EMBL" id="CP047591">
    <property type="protein sequence ID" value="QHI71935.1"/>
    <property type="molecule type" value="Genomic_DNA"/>
</dbReference>
<keyword evidence="2" id="KW-1185">Reference proteome</keyword>
<evidence type="ECO:0000313" key="2">
    <source>
        <dbReference type="Proteomes" id="UP000463883"/>
    </source>
</evidence>
<gene>
    <name evidence="1" type="ORF">Ami3637_05610</name>
</gene>
<dbReference type="AlphaFoldDB" id="A0A6P1MLR7"/>
<sequence>MKITGNYFNTQINKKNIQSPSTVEKTGFKEHLQSMDSITISASREQIAEAQFVNKLKSQIGADVKSGTPAEELDNLADQISKGQYEIGANEIAKKILLAGSES</sequence>
<reference evidence="1 2" key="1">
    <citation type="submission" date="2020-01" db="EMBL/GenBank/DDBJ databases">
        <title>Genomic analysis of Aminipila sp. CBA3637.</title>
        <authorList>
            <person name="Kim Y.B."/>
            <person name="Roh S.W."/>
        </authorList>
    </citation>
    <scope>NUCLEOTIDE SEQUENCE [LARGE SCALE GENOMIC DNA]</scope>
    <source>
        <strain evidence="1 2">CBA3637</strain>
    </source>
</reference>
<organism evidence="1 2">
    <name type="scientific">Aminipila terrae</name>
    <dbReference type="NCBI Taxonomy" id="2697030"/>
    <lineage>
        <taxon>Bacteria</taxon>
        <taxon>Bacillati</taxon>
        <taxon>Bacillota</taxon>
        <taxon>Clostridia</taxon>
        <taxon>Peptostreptococcales</taxon>
        <taxon>Anaerovoracaceae</taxon>
        <taxon>Aminipila</taxon>
    </lineage>
</organism>
<dbReference type="RefSeq" id="WP_162361705.1">
    <property type="nucleotide sequence ID" value="NZ_CP047591.1"/>
</dbReference>
<dbReference type="SUPFAM" id="SSF101498">
    <property type="entry name" value="Anti-sigma factor FlgM"/>
    <property type="match status" value="1"/>
</dbReference>
<dbReference type="Proteomes" id="UP000463883">
    <property type="component" value="Chromosome"/>
</dbReference>
<dbReference type="InterPro" id="IPR035890">
    <property type="entry name" value="Anti-sigma-28_factor_FlgM_sf"/>
</dbReference>
<evidence type="ECO:0000313" key="1">
    <source>
        <dbReference type="EMBL" id="QHI71935.1"/>
    </source>
</evidence>
<proteinExistence type="predicted"/>
<evidence type="ECO:0008006" key="3">
    <source>
        <dbReference type="Google" id="ProtNLM"/>
    </source>
</evidence>
<dbReference type="KEGG" id="amic:Ami3637_05610"/>